<keyword evidence="2" id="KW-0378">Hydrolase</keyword>
<dbReference type="OrthoDB" id="3201040at2759"/>
<feature type="region of interest" description="Disordered" evidence="5">
    <location>
        <begin position="50"/>
        <end position="71"/>
    </location>
</feature>
<dbReference type="EMBL" id="JAACJJ010000003">
    <property type="protein sequence ID" value="KAF5328651.1"/>
    <property type="molecule type" value="Genomic_DNA"/>
</dbReference>
<proteinExistence type="predicted"/>
<evidence type="ECO:0000256" key="1">
    <source>
        <dbReference type="ARBA" id="ARBA00022741"/>
    </source>
</evidence>
<dbReference type="PANTHER" id="PTHR47961">
    <property type="entry name" value="DNA POLYMERASE THETA, PUTATIVE (AFU_ORTHOLOGUE AFUA_1G05260)-RELATED"/>
    <property type="match status" value="1"/>
</dbReference>
<dbReference type="GO" id="GO:0005524">
    <property type="term" value="F:ATP binding"/>
    <property type="evidence" value="ECO:0007669"/>
    <property type="project" value="UniProtKB-KW"/>
</dbReference>
<keyword evidence="4" id="KW-0067">ATP-binding</keyword>
<dbReference type="InterPro" id="IPR027417">
    <property type="entry name" value="P-loop_NTPase"/>
</dbReference>
<evidence type="ECO:0000256" key="5">
    <source>
        <dbReference type="SAM" id="MobiDB-lite"/>
    </source>
</evidence>
<dbReference type="Proteomes" id="UP000567179">
    <property type="component" value="Unassembled WGS sequence"/>
</dbReference>
<comment type="caution">
    <text evidence="6">The sequence shown here is derived from an EMBL/GenBank/DDBJ whole genome shotgun (WGS) entry which is preliminary data.</text>
</comment>
<evidence type="ECO:0000256" key="4">
    <source>
        <dbReference type="ARBA" id="ARBA00022840"/>
    </source>
</evidence>
<name>A0A8H5BT82_9AGAR</name>
<dbReference type="GO" id="GO:0016787">
    <property type="term" value="F:hydrolase activity"/>
    <property type="evidence" value="ECO:0007669"/>
    <property type="project" value="UniProtKB-KW"/>
</dbReference>
<keyword evidence="7" id="KW-1185">Reference proteome</keyword>
<dbReference type="InterPro" id="IPR050474">
    <property type="entry name" value="Hel308_SKI2-like"/>
</dbReference>
<accession>A0A8H5BT82</accession>
<protein>
    <submittedName>
        <fullName evidence="6">Uncharacterized protein</fullName>
    </submittedName>
</protein>
<dbReference type="GO" id="GO:0004386">
    <property type="term" value="F:helicase activity"/>
    <property type="evidence" value="ECO:0007669"/>
    <property type="project" value="UniProtKB-KW"/>
</dbReference>
<gene>
    <name evidence="6" type="ORF">D9619_011673</name>
</gene>
<dbReference type="GO" id="GO:0005634">
    <property type="term" value="C:nucleus"/>
    <property type="evidence" value="ECO:0007669"/>
    <property type="project" value="TreeGrafter"/>
</dbReference>
<dbReference type="PANTHER" id="PTHR47961:SF4">
    <property type="entry name" value="ACTIVATING SIGNAL COINTEGRATOR 1 COMPLEX SUBUNIT 3"/>
    <property type="match status" value="1"/>
</dbReference>
<reference evidence="6 7" key="1">
    <citation type="journal article" date="2020" name="ISME J.">
        <title>Uncovering the hidden diversity of litter-decomposition mechanisms in mushroom-forming fungi.</title>
        <authorList>
            <person name="Floudas D."/>
            <person name="Bentzer J."/>
            <person name="Ahren D."/>
            <person name="Johansson T."/>
            <person name="Persson P."/>
            <person name="Tunlid A."/>
        </authorList>
    </citation>
    <scope>NUCLEOTIDE SEQUENCE [LARGE SCALE GENOMIC DNA]</scope>
    <source>
        <strain evidence="6 7">CBS 101986</strain>
    </source>
</reference>
<keyword evidence="3" id="KW-0347">Helicase</keyword>
<evidence type="ECO:0000313" key="6">
    <source>
        <dbReference type="EMBL" id="KAF5328651.1"/>
    </source>
</evidence>
<dbReference type="Gene3D" id="3.40.50.300">
    <property type="entry name" value="P-loop containing nucleotide triphosphate hydrolases"/>
    <property type="match status" value="3"/>
</dbReference>
<evidence type="ECO:0000313" key="7">
    <source>
        <dbReference type="Proteomes" id="UP000567179"/>
    </source>
</evidence>
<organism evidence="6 7">
    <name type="scientific">Psilocybe cf. subviscida</name>
    <dbReference type="NCBI Taxonomy" id="2480587"/>
    <lineage>
        <taxon>Eukaryota</taxon>
        <taxon>Fungi</taxon>
        <taxon>Dikarya</taxon>
        <taxon>Basidiomycota</taxon>
        <taxon>Agaricomycotina</taxon>
        <taxon>Agaricomycetes</taxon>
        <taxon>Agaricomycetidae</taxon>
        <taxon>Agaricales</taxon>
        <taxon>Agaricineae</taxon>
        <taxon>Strophariaceae</taxon>
        <taxon>Psilocybe</taxon>
    </lineage>
</organism>
<evidence type="ECO:0000256" key="2">
    <source>
        <dbReference type="ARBA" id="ARBA00022801"/>
    </source>
</evidence>
<sequence>MGASAPQSCSEQAIPHRIWNRRIEPSLRPTGAGKTNAAMLIILNGTAKHREKETGEFDHDTNKKGASKSLMSKSASLPETLQLTKQRIAEAQIVVTKPEKWDVITHKQTDTSYTKVTPTSQMNVEYIRLVGLFATLPDYQDVATFLTFLRVHKEKGLFYFDASYRPCGLQQHFISVTEKKAIKRCQITNEVSHEKVLDQASKSQTLVFVHSRKETAKTACFLHDMAIEKETITQFVGVAAH</sequence>
<keyword evidence="1" id="KW-0547">Nucleotide-binding</keyword>
<dbReference type="AlphaFoldDB" id="A0A8H5BT82"/>
<feature type="compositionally biased region" description="Basic and acidic residues" evidence="5">
    <location>
        <begin position="50"/>
        <end position="63"/>
    </location>
</feature>
<evidence type="ECO:0000256" key="3">
    <source>
        <dbReference type="ARBA" id="ARBA00022806"/>
    </source>
</evidence>